<keyword evidence="3" id="KW-1185">Reference proteome</keyword>
<dbReference type="EMBL" id="CACRXK020013153">
    <property type="protein sequence ID" value="CAB4024651.1"/>
    <property type="molecule type" value="Genomic_DNA"/>
</dbReference>
<reference evidence="2" key="1">
    <citation type="submission" date="2020-04" db="EMBL/GenBank/DDBJ databases">
        <authorList>
            <person name="Alioto T."/>
            <person name="Alioto T."/>
            <person name="Gomez Garrido J."/>
        </authorList>
    </citation>
    <scope>NUCLEOTIDE SEQUENCE</scope>
    <source>
        <strain evidence="2">A484AB</strain>
    </source>
</reference>
<evidence type="ECO:0000313" key="3">
    <source>
        <dbReference type="Proteomes" id="UP001152795"/>
    </source>
</evidence>
<gene>
    <name evidence="2" type="ORF">PACLA_8A083120</name>
</gene>
<evidence type="ECO:0000259" key="1">
    <source>
        <dbReference type="Pfam" id="PF04784"/>
    </source>
</evidence>
<sequence>MAEIRVLNINQNVEISCEILAENGEDISKRLQKLMLQIKGKFMCDDGKSVDYNGIRTSETFAEYVEESSRLVHVDLATLTDQQKMAFFINIYNALTIHGICEQGVPSSVLGVKNFWKSIAYNIGGHVFTLDDIEHGILRGNRPHPSSPNPLFNDSDPRLQYSLQSVDPRIHFALVCGAKSCPAINVYSTTNLERGLEAAAQNFCSQEVHVDLNAKRVTLSKIFLWYKSDFAENDIDLLR</sequence>
<dbReference type="PANTHER" id="PTHR46361:SF3">
    <property type="entry name" value="ELECTRON CARRIER_ PROTEIN DISULFIDE OXIDOREDUCTASE"/>
    <property type="match status" value="1"/>
</dbReference>
<name>A0A7D9L2S3_PARCT</name>
<dbReference type="AlphaFoldDB" id="A0A7D9L2S3"/>
<dbReference type="Proteomes" id="UP001152795">
    <property type="component" value="Unassembled WGS sequence"/>
</dbReference>
<feature type="domain" description="DUF547" evidence="1">
    <location>
        <begin position="77"/>
        <end position="203"/>
    </location>
</feature>
<accession>A0A7D9L2S3</accession>
<dbReference type="Pfam" id="PF04784">
    <property type="entry name" value="DUF547"/>
    <property type="match status" value="1"/>
</dbReference>
<dbReference type="PANTHER" id="PTHR46361">
    <property type="entry name" value="ELECTRON CARRIER/ PROTEIN DISULFIDE OXIDOREDUCTASE"/>
    <property type="match status" value="1"/>
</dbReference>
<protein>
    <recommendedName>
        <fullName evidence="1">DUF547 domain-containing protein</fullName>
    </recommendedName>
</protein>
<proteinExistence type="predicted"/>
<evidence type="ECO:0000313" key="2">
    <source>
        <dbReference type="EMBL" id="CAB4024651.1"/>
    </source>
</evidence>
<dbReference type="InterPro" id="IPR006869">
    <property type="entry name" value="DUF547"/>
</dbReference>
<dbReference type="OrthoDB" id="418495at2759"/>
<organism evidence="2 3">
    <name type="scientific">Paramuricea clavata</name>
    <name type="common">Red gorgonian</name>
    <name type="synonym">Violescent sea-whip</name>
    <dbReference type="NCBI Taxonomy" id="317549"/>
    <lineage>
        <taxon>Eukaryota</taxon>
        <taxon>Metazoa</taxon>
        <taxon>Cnidaria</taxon>
        <taxon>Anthozoa</taxon>
        <taxon>Octocorallia</taxon>
        <taxon>Malacalcyonacea</taxon>
        <taxon>Plexauridae</taxon>
        <taxon>Paramuricea</taxon>
    </lineage>
</organism>
<comment type="caution">
    <text evidence="2">The sequence shown here is derived from an EMBL/GenBank/DDBJ whole genome shotgun (WGS) entry which is preliminary data.</text>
</comment>